<keyword evidence="5" id="KW-1185">Reference proteome</keyword>
<evidence type="ECO:0000313" key="4">
    <source>
        <dbReference type="EMBL" id="ETN42272.1"/>
    </source>
</evidence>
<reference evidence="4 5" key="1">
    <citation type="submission" date="2013-03" db="EMBL/GenBank/DDBJ databases">
        <title>The Genome Sequence of Phialophora europaea CBS 101466.</title>
        <authorList>
            <consortium name="The Broad Institute Genomics Platform"/>
            <person name="Cuomo C."/>
            <person name="de Hoog S."/>
            <person name="Gorbushina A."/>
            <person name="Walker B."/>
            <person name="Young S.K."/>
            <person name="Zeng Q."/>
            <person name="Gargeya S."/>
            <person name="Fitzgerald M."/>
            <person name="Haas B."/>
            <person name="Abouelleil A."/>
            <person name="Allen A.W."/>
            <person name="Alvarado L."/>
            <person name="Arachchi H.M."/>
            <person name="Berlin A.M."/>
            <person name="Chapman S.B."/>
            <person name="Gainer-Dewar J."/>
            <person name="Goldberg J."/>
            <person name="Griggs A."/>
            <person name="Gujja S."/>
            <person name="Hansen M."/>
            <person name="Howarth C."/>
            <person name="Imamovic A."/>
            <person name="Ireland A."/>
            <person name="Larimer J."/>
            <person name="McCowan C."/>
            <person name="Murphy C."/>
            <person name="Pearson M."/>
            <person name="Poon T.W."/>
            <person name="Priest M."/>
            <person name="Roberts A."/>
            <person name="Saif S."/>
            <person name="Shea T."/>
            <person name="Sisk P."/>
            <person name="Sykes S."/>
            <person name="Wortman J."/>
            <person name="Nusbaum C."/>
            <person name="Birren B."/>
        </authorList>
    </citation>
    <scope>NUCLEOTIDE SEQUENCE [LARGE SCALE GENOMIC DNA]</scope>
    <source>
        <strain evidence="4 5">CBS 101466</strain>
    </source>
</reference>
<dbReference type="SUPFAM" id="SSF50447">
    <property type="entry name" value="Translation proteins"/>
    <property type="match status" value="1"/>
</dbReference>
<sequence length="260" mass="28135">MAALAKTKLLYQQQGNLHQHEATITGFEPIPVEAGNDKADEQESHAIYLDETIFHVQGGGQPFDVGNIESATGSFIVTSVRNADGETVRHAGRFASVDKSNFSAGDKVQMSIDVDRRLLNSRIHSAGHILGVAIMRLSREGKLPELVETKAKHYPGDACVEFKGLIEGKAKDMIQAASDELVGEARPLTICFWSRVECAEHNVALPEKIEGDIFRAVDIEGCGAYACGGTHVTDTKGVGKINVRSIKRQKGTSRVSYSVS</sequence>
<dbReference type="FunCoup" id="W2S0R8">
    <property type="interactions" value="244"/>
</dbReference>
<dbReference type="OrthoDB" id="288942at2759"/>
<dbReference type="InterPro" id="IPR051335">
    <property type="entry name" value="Alanyl-tRNA_Editing_Enzymes"/>
</dbReference>
<evidence type="ECO:0000313" key="5">
    <source>
        <dbReference type="Proteomes" id="UP000030752"/>
    </source>
</evidence>
<dbReference type="GeneID" id="19971552"/>
<dbReference type="Gene3D" id="2.40.30.130">
    <property type="match status" value="1"/>
</dbReference>
<dbReference type="PANTHER" id="PTHR43462">
    <property type="entry name" value="ALANYL-TRNA EDITING PROTEIN"/>
    <property type="match status" value="1"/>
</dbReference>
<dbReference type="InParanoid" id="W2S0R8"/>
<feature type="domain" description="Threonyl/alanyl tRNA synthetase SAD" evidence="3">
    <location>
        <begin position="214"/>
        <end position="256"/>
    </location>
</feature>
<dbReference type="SUPFAM" id="SSF55186">
    <property type="entry name" value="ThrRS/AlaRS common domain"/>
    <property type="match status" value="1"/>
</dbReference>
<evidence type="ECO:0000256" key="1">
    <source>
        <dbReference type="ARBA" id="ARBA00001947"/>
    </source>
</evidence>
<dbReference type="InterPro" id="IPR009000">
    <property type="entry name" value="Transl_B-barrel_sf"/>
</dbReference>
<proteinExistence type="inferred from homology"/>
<protein>
    <recommendedName>
        <fullName evidence="3">Threonyl/alanyl tRNA synthetase SAD domain-containing protein</fullName>
    </recommendedName>
</protein>
<comment type="cofactor">
    <cofactor evidence="1">
        <name>Zn(2+)</name>
        <dbReference type="ChEBI" id="CHEBI:29105"/>
    </cofactor>
</comment>
<dbReference type="HOGENOM" id="CLU_004485_3_0_1"/>
<dbReference type="GO" id="GO:0004813">
    <property type="term" value="F:alanine-tRNA ligase activity"/>
    <property type="evidence" value="ECO:0007669"/>
    <property type="project" value="InterPro"/>
</dbReference>
<dbReference type="InterPro" id="IPR018164">
    <property type="entry name" value="Ala-tRNA-synth_IIc_N"/>
</dbReference>
<dbReference type="STRING" id="1220924.W2S0R8"/>
<dbReference type="InterPro" id="IPR012947">
    <property type="entry name" value="tRNA_SAD"/>
</dbReference>
<evidence type="ECO:0000256" key="2">
    <source>
        <dbReference type="ARBA" id="ARBA00008429"/>
    </source>
</evidence>
<dbReference type="SMART" id="SM00863">
    <property type="entry name" value="tRNA_SAD"/>
    <property type="match status" value="1"/>
</dbReference>
<comment type="similarity">
    <text evidence="2">Belongs to the class-II aminoacyl-tRNA synthetase family. Alax-L subfamily.</text>
</comment>
<dbReference type="Proteomes" id="UP000030752">
    <property type="component" value="Unassembled WGS sequence"/>
</dbReference>
<dbReference type="AlphaFoldDB" id="W2S0R8"/>
<accession>W2S0R8</accession>
<name>W2S0R8_CYPE1</name>
<dbReference type="GO" id="GO:0006419">
    <property type="term" value="P:alanyl-tRNA aminoacylation"/>
    <property type="evidence" value="ECO:0007669"/>
    <property type="project" value="InterPro"/>
</dbReference>
<dbReference type="Pfam" id="PF01411">
    <property type="entry name" value="tRNA-synt_2c"/>
    <property type="match status" value="1"/>
</dbReference>
<dbReference type="Gene3D" id="3.30.980.10">
    <property type="entry name" value="Threonyl-trna Synthetase, Chain A, domain 2"/>
    <property type="match status" value="1"/>
</dbReference>
<dbReference type="EMBL" id="KB822719">
    <property type="protein sequence ID" value="ETN42272.1"/>
    <property type="molecule type" value="Genomic_DNA"/>
</dbReference>
<dbReference type="GO" id="GO:0005524">
    <property type="term" value="F:ATP binding"/>
    <property type="evidence" value="ECO:0007669"/>
    <property type="project" value="InterPro"/>
</dbReference>
<dbReference type="VEuPathDB" id="FungiDB:HMPREF1541_04213"/>
<dbReference type="RefSeq" id="XP_008716781.1">
    <property type="nucleotide sequence ID" value="XM_008718559.1"/>
</dbReference>
<dbReference type="InterPro" id="IPR018163">
    <property type="entry name" value="Thr/Ala-tRNA-synth_IIc_edit"/>
</dbReference>
<evidence type="ECO:0000259" key="3">
    <source>
        <dbReference type="SMART" id="SM00863"/>
    </source>
</evidence>
<organism evidence="4 5">
    <name type="scientific">Cyphellophora europaea (strain CBS 101466)</name>
    <name type="common">Phialophora europaea</name>
    <dbReference type="NCBI Taxonomy" id="1220924"/>
    <lineage>
        <taxon>Eukaryota</taxon>
        <taxon>Fungi</taxon>
        <taxon>Dikarya</taxon>
        <taxon>Ascomycota</taxon>
        <taxon>Pezizomycotina</taxon>
        <taxon>Eurotiomycetes</taxon>
        <taxon>Chaetothyriomycetidae</taxon>
        <taxon>Chaetothyriales</taxon>
        <taxon>Cyphellophoraceae</taxon>
        <taxon>Cyphellophora</taxon>
    </lineage>
</organism>
<dbReference type="PANTHER" id="PTHR43462:SF2">
    <property type="entry name" value="THREONYL AND ALANYL TRNA SYNTHETASE SECOND ADDITIONAL DOMAIN-CONTAINING PROTEIN"/>
    <property type="match status" value="1"/>
</dbReference>
<dbReference type="eggNOG" id="ENOG502R5TM">
    <property type="taxonomic scope" value="Eukaryota"/>
</dbReference>
<gene>
    <name evidence="4" type="ORF">HMPREF1541_04213</name>
</gene>